<reference evidence="1 2" key="1">
    <citation type="submission" date="2023-10" db="EMBL/GenBank/DDBJ databases">
        <title>Genome-Wide Identification Analysis in wild type Solanum Pinnatisectum Reveals Some Genes Defensing Phytophthora Infestans.</title>
        <authorList>
            <person name="Sun C."/>
        </authorList>
    </citation>
    <scope>NUCLEOTIDE SEQUENCE [LARGE SCALE GENOMIC DNA]</scope>
    <source>
        <strain evidence="1">LQN</strain>
        <tissue evidence="1">Leaf</tissue>
    </source>
</reference>
<organism evidence="1 2">
    <name type="scientific">Solanum pinnatisectum</name>
    <name type="common">tansyleaf nightshade</name>
    <dbReference type="NCBI Taxonomy" id="50273"/>
    <lineage>
        <taxon>Eukaryota</taxon>
        <taxon>Viridiplantae</taxon>
        <taxon>Streptophyta</taxon>
        <taxon>Embryophyta</taxon>
        <taxon>Tracheophyta</taxon>
        <taxon>Spermatophyta</taxon>
        <taxon>Magnoliopsida</taxon>
        <taxon>eudicotyledons</taxon>
        <taxon>Gunneridae</taxon>
        <taxon>Pentapetalae</taxon>
        <taxon>asterids</taxon>
        <taxon>lamiids</taxon>
        <taxon>Solanales</taxon>
        <taxon>Solanaceae</taxon>
        <taxon>Solanoideae</taxon>
        <taxon>Solaneae</taxon>
        <taxon>Solanum</taxon>
    </lineage>
</organism>
<dbReference type="SUPFAM" id="SSF56219">
    <property type="entry name" value="DNase I-like"/>
    <property type="match status" value="1"/>
</dbReference>
<name>A0AAV9MH75_9SOLN</name>
<evidence type="ECO:0000313" key="1">
    <source>
        <dbReference type="EMBL" id="KAK4737274.1"/>
    </source>
</evidence>
<dbReference type="AlphaFoldDB" id="A0AAV9MH75"/>
<protein>
    <recommendedName>
        <fullName evidence="3">DUF4283 domain-containing protein</fullName>
    </recommendedName>
</protein>
<dbReference type="Gene3D" id="3.60.10.10">
    <property type="entry name" value="Endonuclease/exonuclease/phosphatase"/>
    <property type="match status" value="1"/>
</dbReference>
<dbReference type="PANTHER" id="PTHR31286">
    <property type="entry name" value="GLYCINE-RICH CELL WALL STRUCTURAL PROTEIN 1.8-LIKE"/>
    <property type="match status" value="1"/>
</dbReference>
<keyword evidence="2" id="KW-1185">Reference proteome</keyword>
<dbReference type="InterPro" id="IPR040256">
    <property type="entry name" value="At4g02000-like"/>
</dbReference>
<gene>
    <name evidence="1" type="ORF">R3W88_000971</name>
</gene>
<dbReference type="Proteomes" id="UP001311915">
    <property type="component" value="Unassembled WGS sequence"/>
</dbReference>
<proteinExistence type="predicted"/>
<dbReference type="InterPro" id="IPR036691">
    <property type="entry name" value="Endo/exonu/phosph_ase_sf"/>
</dbReference>
<comment type="caution">
    <text evidence="1">The sequence shown here is derived from an EMBL/GenBank/DDBJ whole genome shotgun (WGS) entry which is preliminary data.</text>
</comment>
<dbReference type="EMBL" id="JAWPEI010000001">
    <property type="protein sequence ID" value="KAK4737274.1"/>
    <property type="molecule type" value="Genomic_DNA"/>
</dbReference>
<evidence type="ECO:0000313" key="2">
    <source>
        <dbReference type="Proteomes" id="UP001311915"/>
    </source>
</evidence>
<accession>A0AAV9MH75</accession>
<evidence type="ECO:0008006" key="3">
    <source>
        <dbReference type="Google" id="ProtNLM"/>
    </source>
</evidence>
<dbReference type="PANTHER" id="PTHR31286:SF180">
    <property type="entry name" value="OS10G0362600 PROTEIN"/>
    <property type="match status" value="1"/>
</dbReference>
<sequence>MQTGSYFYGNKPMILRIWELDFKLNIDLYNQIPIWVRFPSLPIGYWSIKAFRKFASAIGIPLYTDGFTANAEKYPMPGRNTGQLEECWQLYAIPSNMTLYTWNIRGLNQGHKQKDLKLFLSKHKVDIMVCLQTRVKEKRAAQIINKLAYGWSSVNNYKDDANCRICGDINSVLSSEDRLGSPVTQQEVQGLQNTIDHLQLTPIEGGNKKVYSKIDWAFGNLFWLQHFRHIEAEYLNPSYSNIHPRPFILFNNMMEHPYFENTKKQVWEKLKNVKHQTKMQVLKEKLEIIQGKIQLIKIDQELIDQEKQIIIELEKWRNIEEAALRKKARANWIELGDSNSKYFHA</sequence>